<protein>
    <submittedName>
        <fullName evidence="2">Uncharacterized protein</fullName>
    </submittedName>
</protein>
<dbReference type="AlphaFoldDB" id="A0A2P2P0G2"/>
<organism evidence="2">
    <name type="scientific">Rhizophora mucronata</name>
    <name type="common">Asiatic mangrove</name>
    <dbReference type="NCBI Taxonomy" id="61149"/>
    <lineage>
        <taxon>Eukaryota</taxon>
        <taxon>Viridiplantae</taxon>
        <taxon>Streptophyta</taxon>
        <taxon>Embryophyta</taxon>
        <taxon>Tracheophyta</taxon>
        <taxon>Spermatophyta</taxon>
        <taxon>Magnoliopsida</taxon>
        <taxon>eudicotyledons</taxon>
        <taxon>Gunneridae</taxon>
        <taxon>Pentapetalae</taxon>
        <taxon>rosids</taxon>
        <taxon>fabids</taxon>
        <taxon>Malpighiales</taxon>
        <taxon>Rhizophoraceae</taxon>
        <taxon>Rhizophora</taxon>
    </lineage>
</organism>
<accession>A0A2P2P0G2</accession>
<dbReference type="EMBL" id="GGEC01067746">
    <property type="protein sequence ID" value="MBX48230.1"/>
    <property type="molecule type" value="Transcribed_RNA"/>
</dbReference>
<name>A0A2P2P0G2_RHIMU</name>
<evidence type="ECO:0000256" key="1">
    <source>
        <dbReference type="SAM" id="MobiDB-lite"/>
    </source>
</evidence>
<sequence>MLHFEPKLTLLASLALVARNSPNSHPDLHLRPLESPKTAAVGEEEEEVVVTVQPAQMG</sequence>
<proteinExistence type="predicted"/>
<reference evidence="2" key="1">
    <citation type="submission" date="2018-02" db="EMBL/GenBank/DDBJ databases">
        <title>Rhizophora mucronata_Transcriptome.</title>
        <authorList>
            <person name="Meera S.P."/>
            <person name="Sreeshan A."/>
            <person name="Augustine A."/>
        </authorList>
    </citation>
    <scope>NUCLEOTIDE SEQUENCE</scope>
    <source>
        <tissue evidence="2">Leaf</tissue>
    </source>
</reference>
<feature type="region of interest" description="Disordered" evidence="1">
    <location>
        <begin position="21"/>
        <end position="58"/>
    </location>
</feature>
<evidence type="ECO:0000313" key="2">
    <source>
        <dbReference type="EMBL" id="MBX48230.1"/>
    </source>
</evidence>